<evidence type="ECO:0008006" key="4">
    <source>
        <dbReference type="Google" id="ProtNLM"/>
    </source>
</evidence>
<dbReference type="HOGENOM" id="CLU_036220_0_0_1"/>
<keyword evidence="3" id="KW-1185">Reference proteome</keyword>
<feature type="compositionally biased region" description="Basic and acidic residues" evidence="1">
    <location>
        <begin position="181"/>
        <end position="192"/>
    </location>
</feature>
<dbReference type="AlphaFoldDB" id="A0A0D2DKR5"/>
<evidence type="ECO:0000313" key="3">
    <source>
        <dbReference type="Proteomes" id="UP000054266"/>
    </source>
</evidence>
<dbReference type="Proteomes" id="UP000054266">
    <property type="component" value="Unassembled WGS sequence"/>
</dbReference>
<accession>A0A0D2DKR5</accession>
<feature type="compositionally biased region" description="Polar residues" evidence="1">
    <location>
        <begin position="209"/>
        <end position="221"/>
    </location>
</feature>
<gene>
    <name evidence="2" type="ORF">PV04_09866</name>
</gene>
<feature type="compositionally biased region" description="Low complexity" evidence="1">
    <location>
        <begin position="246"/>
        <end position="279"/>
    </location>
</feature>
<dbReference type="EMBL" id="KN846962">
    <property type="protein sequence ID" value="KIW62982.1"/>
    <property type="molecule type" value="Genomic_DNA"/>
</dbReference>
<name>A0A0D2DKR5_9EURO</name>
<sequence>MSGLEPLAVVSAVAGILQAYEAGSKILRQIKARRQAHGALPPTDRLLESLGKGESDIKKVVEDGKLRFGEDFEIADAATLIALMQITIDVQKALLAGLAEARSDDGVVDFEPCIDSCDKARTNALITLQGLFLRRLDAERKKTDTSSPPQEHAQKSQSQSPTAPERSSRNKDVQNGPSPRLETRPTDTEVTKPTKAGRWSLSRRDRSGESSVTSLENTPATVSLPGPPARTPDPVIMLQSRRRRSTSTNSDNTRSSASTRENAAAQPSPARSSTSSSLIAPVRRQTTAYTMHSMGALSVVAGLSMTSDIATASTIASLKRSSRCCKRTSELRDGKITEALVHSHAPCSQDGTYHCTNKKCHFWAPAVQVANSYRVDDSVICHSTGIRYRRMFLAKSHMQQGDATQTVNYRCLVCLFLGDSKAYEGHDQLLSHMTSHRGAELGETRLEGPIIFSNKRVECNRDEFDVDFMRTAIEPTRKPPAGVDAVVAPVSRNHVQLQRSASVISGSPNFALEERILWAAS</sequence>
<feature type="region of interest" description="Disordered" evidence="1">
    <location>
        <begin position="140"/>
        <end position="279"/>
    </location>
</feature>
<reference evidence="2 3" key="1">
    <citation type="submission" date="2015-01" db="EMBL/GenBank/DDBJ databases">
        <title>The Genome Sequence of Capronia semiimmersa CBS27337.</title>
        <authorList>
            <consortium name="The Broad Institute Genomics Platform"/>
            <person name="Cuomo C."/>
            <person name="de Hoog S."/>
            <person name="Gorbushina A."/>
            <person name="Stielow B."/>
            <person name="Teixiera M."/>
            <person name="Abouelleil A."/>
            <person name="Chapman S.B."/>
            <person name="Priest M."/>
            <person name="Young S.K."/>
            <person name="Wortman J."/>
            <person name="Nusbaum C."/>
            <person name="Birren B."/>
        </authorList>
    </citation>
    <scope>NUCLEOTIDE SEQUENCE [LARGE SCALE GENOMIC DNA]</scope>
    <source>
        <strain evidence="2 3">CBS 27337</strain>
    </source>
</reference>
<evidence type="ECO:0000313" key="2">
    <source>
        <dbReference type="EMBL" id="KIW62982.1"/>
    </source>
</evidence>
<organism evidence="2 3">
    <name type="scientific">Phialophora macrospora</name>
    <dbReference type="NCBI Taxonomy" id="1851006"/>
    <lineage>
        <taxon>Eukaryota</taxon>
        <taxon>Fungi</taxon>
        <taxon>Dikarya</taxon>
        <taxon>Ascomycota</taxon>
        <taxon>Pezizomycotina</taxon>
        <taxon>Eurotiomycetes</taxon>
        <taxon>Chaetothyriomycetidae</taxon>
        <taxon>Chaetothyriales</taxon>
        <taxon>Herpotrichiellaceae</taxon>
        <taxon>Phialophora</taxon>
    </lineage>
</organism>
<proteinExistence type="predicted"/>
<feature type="compositionally biased region" description="Polar residues" evidence="1">
    <location>
        <begin position="145"/>
        <end position="162"/>
    </location>
</feature>
<protein>
    <recommendedName>
        <fullName evidence="4">C2H2-type domain-containing protein</fullName>
    </recommendedName>
</protein>
<evidence type="ECO:0000256" key="1">
    <source>
        <dbReference type="SAM" id="MobiDB-lite"/>
    </source>
</evidence>